<gene>
    <name evidence="1" type="ORF">EDC57_1569</name>
</gene>
<sequence>MADLEKLLKIKGVFAAGEFGDDGTLLAYAGEITDEQAAMAAQMCAANNAMARMQCDGYTAFSGEEWTPLQGWALTGPQFSVCVMGNVGVFVRNSETSFNEIFAALRAA</sequence>
<organism evidence="1 2">
    <name type="scientific">Inmirania thermothiophila</name>
    <dbReference type="NCBI Taxonomy" id="1750597"/>
    <lineage>
        <taxon>Bacteria</taxon>
        <taxon>Pseudomonadati</taxon>
        <taxon>Pseudomonadota</taxon>
        <taxon>Gammaproteobacteria</taxon>
        <taxon>Chromatiales</taxon>
        <taxon>Ectothiorhodospiraceae</taxon>
        <taxon>Inmirania</taxon>
    </lineage>
</organism>
<keyword evidence="2" id="KW-1185">Reference proteome</keyword>
<dbReference type="InterPro" id="IPR018685">
    <property type="entry name" value="DUF2173"/>
</dbReference>
<comment type="caution">
    <text evidence="1">The sequence shown here is derived from an EMBL/GenBank/DDBJ whole genome shotgun (WGS) entry which is preliminary data.</text>
</comment>
<accession>A0A3N1Y1E5</accession>
<dbReference type="OrthoDB" id="5784013at2"/>
<dbReference type="RefSeq" id="WP_123401316.1">
    <property type="nucleotide sequence ID" value="NZ_RJVI01000002.1"/>
</dbReference>
<dbReference type="EMBL" id="RJVI01000002">
    <property type="protein sequence ID" value="ROR32371.1"/>
    <property type="molecule type" value="Genomic_DNA"/>
</dbReference>
<name>A0A3N1Y1E5_9GAMM</name>
<dbReference type="Proteomes" id="UP000276634">
    <property type="component" value="Unassembled WGS sequence"/>
</dbReference>
<dbReference type="Pfam" id="PF09941">
    <property type="entry name" value="DUF2173"/>
    <property type="match status" value="1"/>
</dbReference>
<evidence type="ECO:0000313" key="2">
    <source>
        <dbReference type="Proteomes" id="UP000276634"/>
    </source>
</evidence>
<reference evidence="1 2" key="1">
    <citation type="submission" date="2018-11" db="EMBL/GenBank/DDBJ databases">
        <title>Genomic Encyclopedia of Type Strains, Phase IV (KMG-IV): sequencing the most valuable type-strain genomes for metagenomic binning, comparative biology and taxonomic classification.</title>
        <authorList>
            <person name="Goeker M."/>
        </authorList>
    </citation>
    <scope>NUCLEOTIDE SEQUENCE [LARGE SCALE GENOMIC DNA]</scope>
    <source>
        <strain evidence="1 2">DSM 100275</strain>
    </source>
</reference>
<protein>
    <submittedName>
        <fullName evidence="1">Roadblock/LC7 domain-containing protein</fullName>
    </submittedName>
</protein>
<dbReference type="AlphaFoldDB" id="A0A3N1Y1E5"/>
<evidence type="ECO:0000313" key="1">
    <source>
        <dbReference type="EMBL" id="ROR32371.1"/>
    </source>
</evidence>
<proteinExistence type="predicted"/>
<dbReference type="PIRSF" id="PIRSF006821">
    <property type="entry name" value="UCP006821"/>
    <property type="match status" value="1"/>
</dbReference>